<name>A0ACC2IKS9_9PLEO</name>
<organism evidence="1 2">
    <name type="scientific">Boeremia exigua</name>
    <dbReference type="NCBI Taxonomy" id="749465"/>
    <lineage>
        <taxon>Eukaryota</taxon>
        <taxon>Fungi</taxon>
        <taxon>Dikarya</taxon>
        <taxon>Ascomycota</taxon>
        <taxon>Pezizomycotina</taxon>
        <taxon>Dothideomycetes</taxon>
        <taxon>Pleosporomycetidae</taxon>
        <taxon>Pleosporales</taxon>
        <taxon>Pleosporineae</taxon>
        <taxon>Didymellaceae</taxon>
        <taxon>Boeremia</taxon>
    </lineage>
</organism>
<evidence type="ECO:0000313" key="2">
    <source>
        <dbReference type="Proteomes" id="UP001153331"/>
    </source>
</evidence>
<accession>A0ACC2IKS9</accession>
<gene>
    <name evidence="1" type="ORF">OPT61_g2675</name>
</gene>
<dbReference type="EMBL" id="JAPHNI010000124">
    <property type="protein sequence ID" value="KAJ8115739.1"/>
    <property type="molecule type" value="Genomic_DNA"/>
</dbReference>
<comment type="caution">
    <text evidence="1">The sequence shown here is derived from an EMBL/GenBank/DDBJ whole genome shotgun (WGS) entry which is preliminary data.</text>
</comment>
<keyword evidence="2" id="KW-1185">Reference proteome</keyword>
<proteinExistence type="predicted"/>
<protein>
    <submittedName>
        <fullName evidence="1">Uncharacterized protein</fullName>
    </submittedName>
</protein>
<reference evidence="1" key="1">
    <citation type="submission" date="2022-11" db="EMBL/GenBank/DDBJ databases">
        <title>Genome Sequence of Boeremia exigua.</title>
        <authorList>
            <person name="Buettner E."/>
        </authorList>
    </citation>
    <scope>NUCLEOTIDE SEQUENCE</scope>
    <source>
        <strain evidence="1">CU02</strain>
    </source>
</reference>
<evidence type="ECO:0000313" key="1">
    <source>
        <dbReference type="EMBL" id="KAJ8115739.1"/>
    </source>
</evidence>
<dbReference type="Proteomes" id="UP001153331">
    <property type="component" value="Unassembled WGS sequence"/>
</dbReference>
<sequence length="574" mass="61806">MKDDGKAVRRSHSRTITKGNDVQGQSRVFCASNSPHVHTLRILAHLLQSRRRFPALSFSKQGSAGLSRANGAAGSHWLSAVRGNIPAPSSQHVGRTTASRREAHPTGAETQVSPPGGLVEPSKELCKTSANFTFDDIPTMYTKAISLLALAGAAQAHMSLWYPGPLGGAKEANKASTDSTVDPELNFPLGCCDSEGQPTAPSPGVCRGHLDLFDSENAQVTWQPGQDAYFQLSDHTYTADAPGGTHYGGSCQVGFSTDRGETWKVAASYNGNCPLRGEDGSPEVQTFDFKVPTGMPEGKALFAWIWLNREHESFMNCAAVQIGEGSGNTTTPTNPAAPSVSATKPNKPSSSANQPTQPDDDDQYPEAPAPTSTRAAGRPSYPAPSASPAQPDDESSDDESSEGPSYDAPPSEDDSDSSDSSDEEYNSDYDESDDEETDNKWSGRPGRWNSHRNEAWRYKMIDEHKCKIDAVTKRAECECKASSGCSTEKRTLVERKAVRMVRRDAIKKRADACAWDSAPSMVVSYYTVDAACAANAKMNVPESDTFEIGWSEPCGVVEGDGQYPIKEMDCNMFS</sequence>